<protein>
    <recommendedName>
        <fullName evidence="3">Glycosyltransferase family 2 protein</fullName>
    </recommendedName>
</protein>
<dbReference type="Proteomes" id="UP001379533">
    <property type="component" value="Chromosome"/>
</dbReference>
<dbReference type="InterPro" id="IPR029044">
    <property type="entry name" value="Nucleotide-diphossugar_trans"/>
</dbReference>
<dbReference type="RefSeq" id="WP_394849232.1">
    <property type="nucleotide sequence ID" value="NZ_CP089982.1"/>
</dbReference>
<evidence type="ECO:0008006" key="3">
    <source>
        <dbReference type="Google" id="ProtNLM"/>
    </source>
</evidence>
<dbReference type="Gene3D" id="3.90.550.10">
    <property type="entry name" value="Spore Coat Polysaccharide Biosynthesis Protein SpsA, Chain A"/>
    <property type="match status" value="1"/>
</dbReference>
<evidence type="ECO:0000313" key="1">
    <source>
        <dbReference type="EMBL" id="WXA98617.1"/>
    </source>
</evidence>
<accession>A0ABZ2KLS9</accession>
<proteinExistence type="predicted"/>
<keyword evidence="2" id="KW-1185">Reference proteome</keyword>
<evidence type="ECO:0000313" key="2">
    <source>
        <dbReference type="Proteomes" id="UP001379533"/>
    </source>
</evidence>
<gene>
    <name evidence="1" type="ORF">LZC95_17510</name>
</gene>
<name>A0ABZ2KLS9_9BACT</name>
<organism evidence="1 2">
    <name type="scientific">Pendulispora brunnea</name>
    <dbReference type="NCBI Taxonomy" id="2905690"/>
    <lineage>
        <taxon>Bacteria</taxon>
        <taxon>Pseudomonadati</taxon>
        <taxon>Myxococcota</taxon>
        <taxon>Myxococcia</taxon>
        <taxon>Myxococcales</taxon>
        <taxon>Sorangiineae</taxon>
        <taxon>Pendulisporaceae</taxon>
        <taxon>Pendulispora</taxon>
    </lineage>
</organism>
<reference evidence="1 2" key="1">
    <citation type="submission" date="2021-12" db="EMBL/GenBank/DDBJ databases">
        <title>Discovery of the Pendulisporaceae a myxobacterial family with distinct sporulation behavior and unique specialized metabolism.</title>
        <authorList>
            <person name="Garcia R."/>
            <person name="Popoff A."/>
            <person name="Bader C.D."/>
            <person name="Loehr J."/>
            <person name="Walesch S."/>
            <person name="Walt C."/>
            <person name="Boldt J."/>
            <person name="Bunk B."/>
            <person name="Haeckl F.J.F.P.J."/>
            <person name="Gunesch A.P."/>
            <person name="Birkelbach J."/>
            <person name="Nuebel U."/>
            <person name="Pietschmann T."/>
            <person name="Bach T."/>
            <person name="Mueller R."/>
        </authorList>
    </citation>
    <scope>NUCLEOTIDE SEQUENCE [LARGE SCALE GENOMIC DNA]</scope>
    <source>
        <strain evidence="1 2">MSr12523</strain>
    </source>
</reference>
<sequence length="383" mass="42432">MGPRDAYDLRPSPLEEHFRARYVIPSPEALLAASSELPVRHDRLWAIVPMAEQQPALAETVARAAHYLSSRLPRGRVLFLDGGSCRENVAAARAGGAIVLEQDTIFDAIDWGRLLPILNLRRRPVGRSGQGFNVFAAHIALAALGMRDDDLVFQCDADVQNYEELAPLERLLSAWSLEANVRHAKLAQPGRNNEMTMAARAMQQLFYCLELSWVPSTVKQLARDVFMALAPDKWLTCGLYIVTGAVVRSRPFASGYLDAMMQAIWATSARECGWRNIRYVECPVRCRDSVNTSTKETLILSSVALHLQSIVMHGIAPHEWDPGLITQLNCGMMPRLCDIPEIGDAAGPVAIHHIDQDRLIPSVDALCEAKIIDLARVKRIIDG</sequence>
<dbReference type="EMBL" id="CP089982">
    <property type="protein sequence ID" value="WXA98617.1"/>
    <property type="molecule type" value="Genomic_DNA"/>
</dbReference>